<evidence type="ECO:0000313" key="1">
    <source>
        <dbReference type="EMBL" id="CEG30035.1"/>
    </source>
</evidence>
<sequence length="139" mass="15822">MRAFILCLSLFVIAGCGSENSGVEKVDSSLQSVDDLNKTVWKDSEKAFNTVVKRYEDISTVTDSESNQLDGYFDKYYESGYLDMENAESHLVTSIYALSVQVTLGSVGTEEEQKENFRDIQETYLEVEQMFKEHKDIDN</sequence>
<organism evidence="1 2">
    <name type="scientific">Peribacillus simplex</name>
    <dbReference type="NCBI Taxonomy" id="1478"/>
    <lineage>
        <taxon>Bacteria</taxon>
        <taxon>Bacillati</taxon>
        <taxon>Bacillota</taxon>
        <taxon>Bacilli</taxon>
        <taxon>Bacillales</taxon>
        <taxon>Bacillaceae</taxon>
        <taxon>Peribacillus</taxon>
    </lineage>
</organism>
<dbReference type="AlphaFoldDB" id="A0AAN2PEJ5"/>
<gene>
    <name evidence="1" type="ORF">BN1180_00130</name>
</gene>
<keyword evidence="2" id="KW-1185">Reference proteome</keyword>
<evidence type="ECO:0008006" key="3">
    <source>
        <dbReference type="Google" id="ProtNLM"/>
    </source>
</evidence>
<accession>A0AAN2PEJ5</accession>
<comment type="caution">
    <text evidence="1">The sequence shown here is derived from an EMBL/GenBank/DDBJ whole genome shotgun (WGS) entry which is preliminary data.</text>
</comment>
<dbReference type="PROSITE" id="PS51257">
    <property type="entry name" value="PROKAR_LIPOPROTEIN"/>
    <property type="match status" value="1"/>
</dbReference>
<proteinExistence type="predicted"/>
<dbReference type="RefSeq" id="WP_072272194.1">
    <property type="nucleotide sequence ID" value="NZ_CCXW01000001.1"/>
</dbReference>
<protein>
    <recommendedName>
        <fullName evidence="3">Lipoprotein</fullName>
    </recommendedName>
</protein>
<name>A0AAN2PEJ5_9BACI</name>
<evidence type="ECO:0000313" key="2">
    <source>
        <dbReference type="Proteomes" id="UP000182110"/>
    </source>
</evidence>
<reference evidence="1 2" key="1">
    <citation type="journal article" date="2014" name="Genome Announc.">
        <title>Genome Sequence of Bacillus simplex Strain P558, Isolated from a Human Fecal Sample.</title>
        <authorList>
            <person name="Croce O."/>
            <person name="Hugon P."/>
            <person name="Lagier J.C."/>
            <person name="Bibi F."/>
            <person name="Robert C."/>
            <person name="Azhar E.I."/>
            <person name="Raoult D."/>
            <person name="Fournier P.E."/>
        </authorList>
    </citation>
    <scope>NUCLEOTIDE SEQUENCE [LARGE SCALE GENOMIC DNA]</scope>
    <source>
        <strain evidence="1 2">P558</strain>
    </source>
</reference>
<dbReference type="EMBL" id="CCXW01000001">
    <property type="protein sequence ID" value="CEG30035.1"/>
    <property type="molecule type" value="Genomic_DNA"/>
</dbReference>
<dbReference type="Proteomes" id="UP000182110">
    <property type="component" value="Unassembled WGS sequence"/>
</dbReference>